<feature type="transmembrane region" description="Helical" evidence="1">
    <location>
        <begin position="198"/>
        <end position="216"/>
    </location>
</feature>
<evidence type="ECO:0000313" key="2">
    <source>
        <dbReference type="EMBL" id="CRK95745.1"/>
    </source>
</evidence>
<keyword evidence="1" id="KW-1133">Transmembrane helix</keyword>
<feature type="transmembrane region" description="Helical" evidence="1">
    <location>
        <begin position="71"/>
        <end position="90"/>
    </location>
</feature>
<dbReference type="PANTHER" id="PTHR32251">
    <property type="entry name" value="3-OXO-5-ALPHA-STEROID 4-DEHYDROGENASE"/>
    <property type="match status" value="1"/>
</dbReference>
<feature type="transmembrane region" description="Helical" evidence="1">
    <location>
        <begin position="39"/>
        <end position="59"/>
    </location>
</feature>
<feature type="transmembrane region" description="Helical" evidence="1">
    <location>
        <begin position="111"/>
        <end position="131"/>
    </location>
</feature>
<dbReference type="EMBL" id="CVRI01000042">
    <property type="protein sequence ID" value="CRK95745.1"/>
    <property type="molecule type" value="Genomic_DNA"/>
</dbReference>
<dbReference type="InterPro" id="IPR010721">
    <property type="entry name" value="UstE-like"/>
</dbReference>
<proteinExistence type="predicted"/>
<sequence length="322" mass="37215">MAVNILDTDHFAISGIIILTIQLIFFLVAAIFQVDKLTDFAGGLNFIIVALLTFFLGQINRTSKNYDSRQLMVTVFVCLWGARLSAYLLYRIVKVGRDKQFEDNKRNIIRFAIFWSFQAVWVFVVSLPVIIVNSPRHSQPNAPKTMTHLDSTGTGMFIFGLLTETYADLQKFSFRQDPANQRKFCNDGLWKVSRHPNYFGEIILWWGIFVISLNVIKGIEWIAILSPLFTTFIILFLSGIPVRERVSDEKYRENMDYRRYKFETSPLIPIPTSIYSEVPKALKFILCCEYPFYDSYKIAKPESPYGPATISLTHSYSYQQHT</sequence>
<keyword evidence="1" id="KW-0812">Transmembrane</keyword>
<accession>A0A1J1IBC8</accession>
<evidence type="ECO:0000313" key="3">
    <source>
        <dbReference type="Proteomes" id="UP000183832"/>
    </source>
</evidence>
<dbReference type="PANTHER" id="PTHR32251:SF15">
    <property type="entry name" value="3-OXO-5-ALPHA-STEROID 4-DEHYDROGENASE (DUF1295)"/>
    <property type="match status" value="1"/>
</dbReference>
<feature type="transmembrane region" description="Helical" evidence="1">
    <location>
        <begin position="151"/>
        <end position="169"/>
    </location>
</feature>
<reference evidence="2 3" key="1">
    <citation type="submission" date="2015-04" db="EMBL/GenBank/DDBJ databases">
        <authorList>
            <person name="Syromyatnikov M.Y."/>
            <person name="Popov V.N."/>
        </authorList>
    </citation>
    <scope>NUCLEOTIDE SEQUENCE [LARGE SCALE GENOMIC DNA]</scope>
</reference>
<dbReference type="Pfam" id="PF06966">
    <property type="entry name" value="DUF1295"/>
    <property type="match status" value="1"/>
</dbReference>
<keyword evidence="3" id="KW-1185">Reference proteome</keyword>
<gene>
    <name evidence="2" type="primary">putative AGAP005737-PA</name>
    <name evidence="2" type="ORF">CLUMA_CG009202</name>
</gene>
<dbReference type="Proteomes" id="UP000183832">
    <property type="component" value="Unassembled WGS sequence"/>
</dbReference>
<evidence type="ECO:0000256" key="1">
    <source>
        <dbReference type="SAM" id="Phobius"/>
    </source>
</evidence>
<dbReference type="AlphaFoldDB" id="A0A1J1IBC8"/>
<keyword evidence="1" id="KW-0472">Membrane</keyword>
<organism evidence="2 3">
    <name type="scientific">Clunio marinus</name>
    <dbReference type="NCBI Taxonomy" id="568069"/>
    <lineage>
        <taxon>Eukaryota</taxon>
        <taxon>Metazoa</taxon>
        <taxon>Ecdysozoa</taxon>
        <taxon>Arthropoda</taxon>
        <taxon>Hexapoda</taxon>
        <taxon>Insecta</taxon>
        <taxon>Pterygota</taxon>
        <taxon>Neoptera</taxon>
        <taxon>Endopterygota</taxon>
        <taxon>Diptera</taxon>
        <taxon>Nematocera</taxon>
        <taxon>Chironomoidea</taxon>
        <taxon>Chironomidae</taxon>
        <taxon>Clunio</taxon>
    </lineage>
</organism>
<protein>
    <submittedName>
        <fullName evidence="2">CLUMA_CG009202, isoform A</fullName>
    </submittedName>
</protein>
<dbReference type="GO" id="GO:0016020">
    <property type="term" value="C:membrane"/>
    <property type="evidence" value="ECO:0007669"/>
    <property type="project" value="TreeGrafter"/>
</dbReference>
<dbReference type="OrthoDB" id="67965at2759"/>
<feature type="transmembrane region" description="Helical" evidence="1">
    <location>
        <begin position="12"/>
        <end position="32"/>
    </location>
</feature>
<feature type="transmembrane region" description="Helical" evidence="1">
    <location>
        <begin position="222"/>
        <end position="242"/>
    </location>
</feature>
<dbReference type="Gene3D" id="1.20.120.1630">
    <property type="match status" value="1"/>
</dbReference>
<name>A0A1J1IBC8_9DIPT</name>
<dbReference type="PROSITE" id="PS50244">
    <property type="entry name" value="S5A_REDUCTASE"/>
    <property type="match status" value="1"/>
</dbReference>